<evidence type="ECO:0000259" key="2">
    <source>
        <dbReference type="Pfam" id="PF07885"/>
    </source>
</evidence>
<evidence type="ECO:0000313" key="4">
    <source>
        <dbReference type="Proteomes" id="UP000515861"/>
    </source>
</evidence>
<keyword evidence="4" id="KW-1185">Reference proteome</keyword>
<evidence type="ECO:0000313" key="3">
    <source>
        <dbReference type="EMBL" id="QNM83670.1"/>
    </source>
</evidence>
<evidence type="ECO:0000256" key="1">
    <source>
        <dbReference type="SAM" id="Phobius"/>
    </source>
</evidence>
<keyword evidence="1" id="KW-1133">Transmembrane helix</keyword>
<accession>A0A7G9L4X1</accession>
<protein>
    <submittedName>
        <fullName evidence="3">Two pore domain potassium channel family protein</fullName>
    </submittedName>
</protein>
<feature type="transmembrane region" description="Helical" evidence="1">
    <location>
        <begin position="88"/>
        <end position="105"/>
    </location>
</feature>
<keyword evidence="3" id="KW-0813">Transport</keyword>
<dbReference type="SUPFAM" id="SSF81324">
    <property type="entry name" value="Voltage-gated potassium channels"/>
    <property type="match status" value="1"/>
</dbReference>
<dbReference type="GO" id="GO:0034220">
    <property type="term" value="P:monoatomic ion transmembrane transport"/>
    <property type="evidence" value="ECO:0007669"/>
    <property type="project" value="UniProtKB-KW"/>
</dbReference>
<gene>
    <name evidence="3" type="ORF">H8M03_04935</name>
</gene>
<dbReference type="InterPro" id="IPR013099">
    <property type="entry name" value="K_chnl_dom"/>
</dbReference>
<dbReference type="EMBL" id="CP060697">
    <property type="protein sequence ID" value="QNM83670.1"/>
    <property type="molecule type" value="Genomic_DNA"/>
</dbReference>
<dbReference type="Gene3D" id="1.10.287.70">
    <property type="match status" value="1"/>
</dbReference>
<name>A0A7G9L4X1_9SPHN</name>
<keyword evidence="1" id="KW-0812">Transmembrane</keyword>
<reference evidence="3 4" key="1">
    <citation type="submission" date="2020-08" db="EMBL/GenBank/DDBJ databases">
        <title>Sphingomonas sp. sand1-3 16S ribosomal RNA gene Genome sequencing and assembly.</title>
        <authorList>
            <person name="Kang M."/>
        </authorList>
    </citation>
    <scope>NUCLEOTIDE SEQUENCE [LARGE SCALE GENOMIC DNA]</scope>
    <source>
        <strain evidence="4">sand1-3</strain>
    </source>
</reference>
<dbReference type="AlphaFoldDB" id="A0A7G9L4X1"/>
<keyword evidence="1" id="KW-0472">Membrane</keyword>
<dbReference type="RefSeq" id="WP_187480625.1">
    <property type="nucleotide sequence ID" value="NZ_CP060697.1"/>
</dbReference>
<keyword evidence="3" id="KW-0406">Ion transport</keyword>
<feature type="domain" description="Potassium channel" evidence="2">
    <location>
        <begin position="56"/>
        <end position="132"/>
    </location>
</feature>
<feature type="transmembrane region" description="Helical" evidence="1">
    <location>
        <begin position="6"/>
        <end position="26"/>
    </location>
</feature>
<keyword evidence="3" id="KW-0407">Ion channel</keyword>
<feature type="transmembrane region" description="Helical" evidence="1">
    <location>
        <begin position="46"/>
        <end position="68"/>
    </location>
</feature>
<dbReference type="Proteomes" id="UP000515861">
    <property type="component" value="Chromosome"/>
</dbReference>
<dbReference type="KEGG" id="ssau:H8M03_04935"/>
<organism evidence="3 4">
    <name type="scientific">Sphingomonas sabuli</name>
    <dbReference type="NCBI Taxonomy" id="2764186"/>
    <lineage>
        <taxon>Bacteria</taxon>
        <taxon>Pseudomonadati</taxon>
        <taxon>Pseudomonadota</taxon>
        <taxon>Alphaproteobacteria</taxon>
        <taxon>Sphingomonadales</taxon>
        <taxon>Sphingomonadaceae</taxon>
        <taxon>Sphingomonas</taxon>
    </lineage>
</organism>
<sequence>MLANIYAMLISVTLIVGTVFIHYEVLTTRWPVEKQFTSVRRGMIRLLAAIFFAHVAEIVLYGAAYFLMHGHFGLGTLTGAMDGTVMDYMYFSAVSYTTLGFGDVIPAGPIRIVCAIESLNGLVLIGWSTSYTYLAMQRFSRAARRLHADLHPDAGVS</sequence>
<dbReference type="Pfam" id="PF07885">
    <property type="entry name" value="Ion_trans_2"/>
    <property type="match status" value="1"/>
</dbReference>
<proteinExistence type="predicted"/>